<keyword evidence="2" id="KW-1185">Reference proteome</keyword>
<dbReference type="Proteomes" id="UP000640426">
    <property type="component" value="Unassembled WGS sequence"/>
</dbReference>
<name>A0ABS0XM63_9SPHN</name>
<accession>A0ABS0XM63</accession>
<evidence type="ECO:0000313" key="1">
    <source>
        <dbReference type="EMBL" id="MBJ6120900.1"/>
    </source>
</evidence>
<dbReference type="EMBL" id="JAELXS010000002">
    <property type="protein sequence ID" value="MBJ6120900.1"/>
    <property type="molecule type" value="Genomic_DNA"/>
</dbReference>
<organism evidence="1 2">
    <name type="scientific">Sphingomonas mollis</name>
    <dbReference type="NCBI Taxonomy" id="2795726"/>
    <lineage>
        <taxon>Bacteria</taxon>
        <taxon>Pseudomonadati</taxon>
        <taxon>Pseudomonadota</taxon>
        <taxon>Alphaproteobacteria</taxon>
        <taxon>Sphingomonadales</taxon>
        <taxon>Sphingomonadaceae</taxon>
        <taxon>Sphingomonas</taxon>
    </lineage>
</organism>
<protein>
    <submittedName>
        <fullName evidence="1">Uncharacterized protein</fullName>
    </submittedName>
</protein>
<sequence length="415" mass="43940">MAVTADNSLGVYFENGIQRGSTLFNIKRRLNSTDYNHSEGTNKSWPRALATGDVVEFLNSGTPRQISVTLNRDVVFGPFPLSSTESSEPGAVWGDAWTTAATHAGARSNSANRPVTVGQVDMPMIVTSPVLRTSGELIATVAYVGSPDAFRARVVKKSDTAAVVSDWQAATVTATTGTGNASIKLSPTVTGTNIGTDVVLEVQHMKNGSPVANASGKVGYYSRPSFMPLAMGYNLGRSVGDERPIVNDVTKEMLFESSQSAYRTPQKYLLGEGHFITNAGCALTNPLNDTSFTISSNSDGTRHDVNWTGDTLVGTRFIGLGGKPRPTSLKYFPNHQDPASINGGILPQLSAADMGGGFRDLDFGGANAELSDGLFNTPENRSKPTSENYINNGGLGFPAADGLPYEVMVAVANQQ</sequence>
<proteinExistence type="predicted"/>
<comment type="caution">
    <text evidence="1">The sequence shown here is derived from an EMBL/GenBank/DDBJ whole genome shotgun (WGS) entry which is preliminary data.</text>
</comment>
<gene>
    <name evidence="1" type="ORF">JAO74_03730</name>
</gene>
<evidence type="ECO:0000313" key="2">
    <source>
        <dbReference type="Proteomes" id="UP000640426"/>
    </source>
</evidence>
<reference evidence="2" key="1">
    <citation type="submission" date="2020-12" db="EMBL/GenBank/DDBJ databases">
        <title>Hymenobacter sp.</title>
        <authorList>
            <person name="Kim M.K."/>
        </authorList>
    </citation>
    <scope>NUCLEOTIDE SEQUENCE [LARGE SCALE GENOMIC DNA]</scope>
    <source>
        <strain evidence="2">BT553</strain>
    </source>
</reference>